<name>A0A9N8VWM9_FUNMO</name>
<evidence type="ECO:0000313" key="2">
    <source>
        <dbReference type="Proteomes" id="UP000789375"/>
    </source>
</evidence>
<gene>
    <name evidence="1" type="ORF">FMOSSE_LOCUS2180</name>
</gene>
<keyword evidence="2" id="KW-1185">Reference proteome</keyword>
<proteinExistence type="predicted"/>
<sequence length="115" mass="13485">MTTHVPTDTSIYESETPPPPNVLYRYHKTPIQVYSNSYTVYDFPLGAYNALPLQRTEPDYCYIKNLNNKETKKGGLFGSLRRKKNNNINKKMTFNISHSNRNSIVYEEEIRRYSV</sequence>
<comment type="caution">
    <text evidence="1">The sequence shown here is derived from an EMBL/GenBank/DDBJ whole genome shotgun (WGS) entry which is preliminary data.</text>
</comment>
<organism evidence="1 2">
    <name type="scientific">Funneliformis mosseae</name>
    <name type="common">Endomycorrhizal fungus</name>
    <name type="synonym">Glomus mosseae</name>
    <dbReference type="NCBI Taxonomy" id="27381"/>
    <lineage>
        <taxon>Eukaryota</taxon>
        <taxon>Fungi</taxon>
        <taxon>Fungi incertae sedis</taxon>
        <taxon>Mucoromycota</taxon>
        <taxon>Glomeromycotina</taxon>
        <taxon>Glomeromycetes</taxon>
        <taxon>Glomerales</taxon>
        <taxon>Glomeraceae</taxon>
        <taxon>Funneliformis</taxon>
    </lineage>
</organism>
<evidence type="ECO:0000313" key="1">
    <source>
        <dbReference type="EMBL" id="CAG8463914.1"/>
    </source>
</evidence>
<reference evidence="1" key="1">
    <citation type="submission" date="2021-06" db="EMBL/GenBank/DDBJ databases">
        <authorList>
            <person name="Kallberg Y."/>
            <person name="Tangrot J."/>
            <person name="Rosling A."/>
        </authorList>
    </citation>
    <scope>NUCLEOTIDE SEQUENCE</scope>
    <source>
        <strain evidence="1">87-6 pot B 2015</strain>
    </source>
</reference>
<dbReference type="Proteomes" id="UP000789375">
    <property type="component" value="Unassembled WGS sequence"/>
</dbReference>
<dbReference type="AlphaFoldDB" id="A0A9N8VWM9"/>
<dbReference type="EMBL" id="CAJVPP010000275">
    <property type="protein sequence ID" value="CAG8463914.1"/>
    <property type="molecule type" value="Genomic_DNA"/>
</dbReference>
<accession>A0A9N8VWM9</accession>
<protein>
    <submittedName>
        <fullName evidence="1">348_t:CDS:1</fullName>
    </submittedName>
</protein>